<name>A0AAV4LPI1_BABCB</name>
<dbReference type="EMBL" id="BPLF01000001">
    <property type="protein sequence ID" value="GIX61855.1"/>
    <property type="molecule type" value="Genomic_DNA"/>
</dbReference>
<reference evidence="1 2" key="1">
    <citation type="submission" date="2021-06" db="EMBL/GenBank/DDBJ databases">
        <title>Genome sequence of Babesia caballi.</title>
        <authorList>
            <person name="Yamagishi J."/>
            <person name="Kidaka T."/>
            <person name="Ochi A."/>
        </authorList>
    </citation>
    <scope>NUCLEOTIDE SEQUENCE [LARGE SCALE GENOMIC DNA]</scope>
    <source>
        <strain evidence="1">USDA-D6B2</strain>
    </source>
</reference>
<dbReference type="AlphaFoldDB" id="A0AAV4LPI1"/>
<dbReference type="GeneID" id="94193338"/>
<dbReference type="SUPFAM" id="SSF47473">
    <property type="entry name" value="EF-hand"/>
    <property type="match status" value="1"/>
</dbReference>
<dbReference type="Proteomes" id="UP001497744">
    <property type="component" value="Unassembled WGS sequence"/>
</dbReference>
<accession>A0AAV4LPI1</accession>
<gene>
    <name evidence="1" type="ORF">BcabD6B2_12900</name>
</gene>
<comment type="caution">
    <text evidence="1">The sequence shown here is derived from an EMBL/GenBank/DDBJ whole genome shotgun (WGS) entry which is preliminary data.</text>
</comment>
<protein>
    <submittedName>
        <fullName evidence="1">Myosin light chain TgMLC1, putative</fullName>
    </submittedName>
</protein>
<dbReference type="InterPro" id="IPR011992">
    <property type="entry name" value="EF-hand-dom_pair"/>
</dbReference>
<dbReference type="RefSeq" id="XP_067713926.1">
    <property type="nucleotide sequence ID" value="XM_067857825.1"/>
</dbReference>
<evidence type="ECO:0000313" key="2">
    <source>
        <dbReference type="Proteomes" id="UP001497744"/>
    </source>
</evidence>
<keyword evidence="2" id="KW-1185">Reference proteome</keyword>
<proteinExistence type="predicted"/>
<evidence type="ECO:0000313" key="1">
    <source>
        <dbReference type="EMBL" id="GIX61855.1"/>
    </source>
</evidence>
<sequence>MDIKTAAEFVRELGATPSQAELVEYSATNGSNVTYEQLKELLAVSMYPKEDNAYLEKVLCRLSQDNTTINYPHFEYIMSNYGEPLTAEELAAVKNTFFMSGNNVPCSELATKLV</sequence>
<dbReference type="Gene3D" id="1.10.238.10">
    <property type="entry name" value="EF-hand"/>
    <property type="match status" value="1"/>
</dbReference>
<organism evidence="1 2">
    <name type="scientific">Babesia caballi</name>
    <dbReference type="NCBI Taxonomy" id="5871"/>
    <lineage>
        <taxon>Eukaryota</taxon>
        <taxon>Sar</taxon>
        <taxon>Alveolata</taxon>
        <taxon>Apicomplexa</taxon>
        <taxon>Aconoidasida</taxon>
        <taxon>Piroplasmida</taxon>
        <taxon>Babesiidae</taxon>
        <taxon>Babesia</taxon>
    </lineage>
</organism>